<dbReference type="EMBL" id="LCGS01000004">
    <property type="protein sequence ID" value="KKT19856.1"/>
    <property type="molecule type" value="Genomic_DNA"/>
</dbReference>
<feature type="compositionally biased region" description="Basic and acidic residues" evidence="1">
    <location>
        <begin position="78"/>
        <end position="87"/>
    </location>
</feature>
<dbReference type="STRING" id="1618747.UW02_C0004G0033"/>
<proteinExistence type="predicted"/>
<name>A0A0G1FBV6_9BACT</name>
<protein>
    <submittedName>
        <fullName evidence="2">Uncharacterized protein</fullName>
    </submittedName>
</protein>
<reference evidence="2 3" key="1">
    <citation type="journal article" date="2015" name="Nature">
        <title>rRNA introns, odd ribosomes, and small enigmatic genomes across a large radiation of phyla.</title>
        <authorList>
            <person name="Brown C.T."/>
            <person name="Hug L.A."/>
            <person name="Thomas B.C."/>
            <person name="Sharon I."/>
            <person name="Castelle C.J."/>
            <person name="Singh A."/>
            <person name="Wilkins M.J."/>
            <person name="Williams K.H."/>
            <person name="Banfield J.F."/>
        </authorList>
    </citation>
    <scope>NUCLEOTIDE SEQUENCE [LARGE SCALE GENOMIC DNA]</scope>
</reference>
<organism evidence="2 3">
    <name type="scientific">Candidatus Nomurabacteria bacterium GW2011_GWB1_43_7</name>
    <dbReference type="NCBI Taxonomy" id="1618747"/>
    <lineage>
        <taxon>Bacteria</taxon>
        <taxon>Candidatus Nomuraibacteriota</taxon>
    </lineage>
</organism>
<gene>
    <name evidence="2" type="ORF">UW02_C0004G0033</name>
</gene>
<evidence type="ECO:0000313" key="2">
    <source>
        <dbReference type="EMBL" id="KKT19856.1"/>
    </source>
</evidence>
<evidence type="ECO:0000256" key="1">
    <source>
        <dbReference type="SAM" id="MobiDB-lite"/>
    </source>
</evidence>
<comment type="caution">
    <text evidence="2">The sequence shown here is derived from an EMBL/GenBank/DDBJ whole genome shotgun (WGS) entry which is preliminary data.</text>
</comment>
<dbReference type="AlphaFoldDB" id="A0A0G1FBV6"/>
<sequence length="87" mass="10508">MTHYFNLFKSLIFSTFPLFPKKKIEDRAVFHFLQHLFGRVADVVDIFFHLVHNFRQGFGSANEVKKENRRQNPQQDETYGRYKKENL</sequence>
<dbReference type="Proteomes" id="UP000034751">
    <property type="component" value="Unassembled WGS sequence"/>
</dbReference>
<accession>A0A0G1FBV6</accession>
<evidence type="ECO:0000313" key="3">
    <source>
        <dbReference type="Proteomes" id="UP000034751"/>
    </source>
</evidence>
<feature type="region of interest" description="Disordered" evidence="1">
    <location>
        <begin position="62"/>
        <end position="87"/>
    </location>
</feature>